<protein>
    <submittedName>
        <fullName evidence="2">Uncharacterized protein</fullName>
    </submittedName>
</protein>
<organism evidence="2 3">
    <name type="scientific">Cricetulus griseus</name>
    <name type="common">Chinese hamster</name>
    <name type="synonym">Cricetulus barabensis griseus</name>
    <dbReference type="NCBI Taxonomy" id="10029"/>
    <lineage>
        <taxon>Eukaryota</taxon>
        <taxon>Metazoa</taxon>
        <taxon>Chordata</taxon>
        <taxon>Craniata</taxon>
        <taxon>Vertebrata</taxon>
        <taxon>Euteleostomi</taxon>
        <taxon>Mammalia</taxon>
        <taxon>Eutheria</taxon>
        <taxon>Euarchontoglires</taxon>
        <taxon>Glires</taxon>
        <taxon>Rodentia</taxon>
        <taxon>Myomorpha</taxon>
        <taxon>Muroidea</taxon>
        <taxon>Cricetidae</taxon>
        <taxon>Cricetinae</taxon>
        <taxon>Cricetulus</taxon>
    </lineage>
</organism>
<gene>
    <name evidence="2" type="ORF">I79_014120</name>
</gene>
<reference evidence="3" key="1">
    <citation type="journal article" date="2011" name="Nat. Biotechnol.">
        <title>The genomic sequence of the Chinese hamster ovary (CHO)-K1 cell line.</title>
        <authorList>
            <person name="Xu X."/>
            <person name="Nagarajan H."/>
            <person name="Lewis N.E."/>
            <person name="Pan S."/>
            <person name="Cai Z."/>
            <person name="Liu X."/>
            <person name="Chen W."/>
            <person name="Xie M."/>
            <person name="Wang W."/>
            <person name="Hammond S."/>
            <person name="Andersen M.R."/>
            <person name="Neff N."/>
            <person name="Passarelli B."/>
            <person name="Koh W."/>
            <person name="Fan H.C."/>
            <person name="Wang J."/>
            <person name="Gui Y."/>
            <person name="Lee K.H."/>
            <person name="Betenbaugh M.J."/>
            <person name="Quake S.R."/>
            <person name="Famili I."/>
            <person name="Palsson B.O."/>
            <person name="Wang J."/>
        </authorList>
    </citation>
    <scope>NUCLEOTIDE SEQUENCE [LARGE SCALE GENOMIC DNA]</scope>
    <source>
        <strain evidence="3">CHO K1 cell line</strain>
    </source>
</reference>
<accession>G3HT99</accession>
<dbReference type="AlphaFoldDB" id="G3HT99"/>
<name>G3HT99_CRIGR</name>
<evidence type="ECO:0000313" key="3">
    <source>
        <dbReference type="Proteomes" id="UP000001075"/>
    </source>
</evidence>
<dbReference type="InParanoid" id="G3HT99"/>
<dbReference type="Proteomes" id="UP000001075">
    <property type="component" value="Unassembled WGS sequence"/>
</dbReference>
<sequence>MRWRPAKTCLRKEQGQGREGLSVLESASSSGIAGDPGACGWARGPAGPEGESCGSTRTFIGRLVLPCPNMPNMLSG</sequence>
<dbReference type="EMBL" id="JH000691">
    <property type="protein sequence ID" value="EGW05626.1"/>
    <property type="molecule type" value="Genomic_DNA"/>
</dbReference>
<evidence type="ECO:0000256" key="1">
    <source>
        <dbReference type="SAM" id="MobiDB-lite"/>
    </source>
</evidence>
<feature type="region of interest" description="Disordered" evidence="1">
    <location>
        <begin position="1"/>
        <end position="52"/>
    </location>
</feature>
<evidence type="ECO:0000313" key="2">
    <source>
        <dbReference type="EMBL" id="EGW05626.1"/>
    </source>
</evidence>
<proteinExistence type="predicted"/>